<keyword evidence="4" id="KW-1185">Reference proteome</keyword>
<protein>
    <submittedName>
        <fullName evidence="3">PadR family transcriptional regulator</fullName>
    </submittedName>
</protein>
<name>A0ABU5CFU2_9BACI</name>
<dbReference type="PANTHER" id="PTHR43252">
    <property type="entry name" value="TRANSCRIPTIONAL REGULATOR YQJI"/>
    <property type="match status" value="1"/>
</dbReference>
<sequence length="184" mass="21291">MTARKDTTYAILGLLTTGHQTGYAIKQLMDQSLNHFWKISYGQIYPILKQLAANGLVTVEETTEAGRGKKIYHITEKGKAALRHWLSEPACDLPTVKSDFLLKLFFGKHESISATITKIRQHEKALQKRYQTYRSIEISIQNDHASEDQIYWQMTLEYGIYETKAAIKWCKDMLEKLEEFKKEA</sequence>
<evidence type="ECO:0000313" key="4">
    <source>
        <dbReference type="Proteomes" id="UP001228376"/>
    </source>
</evidence>
<dbReference type="Gene3D" id="6.10.140.190">
    <property type="match status" value="1"/>
</dbReference>
<evidence type="ECO:0000259" key="1">
    <source>
        <dbReference type="Pfam" id="PF03551"/>
    </source>
</evidence>
<evidence type="ECO:0000259" key="2">
    <source>
        <dbReference type="Pfam" id="PF10400"/>
    </source>
</evidence>
<reference evidence="3 4" key="1">
    <citation type="submission" date="2023-10" db="EMBL/GenBank/DDBJ databases">
        <title>179-bfca-hs.</title>
        <authorList>
            <person name="Miliotis G."/>
            <person name="Sengupta P."/>
            <person name="Hameed A."/>
            <person name="Chuvochina M."/>
            <person name="Mcdonagh F."/>
            <person name="Simpson A.C."/>
            <person name="Singh N.K."/>
            <person name="Rekha P.D."/>
            <person name="Raman K."/>
            <person name="Hugenholtz P."/>
            <person name="Venkateswaran K."/>
        </authorList>
    </citation>
    <scope>NUCLEOTIDE SEQUENCE [LARGE SCALE GENOMIC DNA]</scope>
    <source>
        <strain evidence="3 4">179-BFC-A-HS</strain>
    </source>
</reference>
<proteinExistence type="predicted"/>
<dbReference type="PANTHER" id="PTHR43252:SF6">
    <property type="entry name" value="NEGATIVE TRANSCRIPTION REGULATOR PADR"/>
    <property type="match status" value="1"/>
</dbReference>
<feature type="domain" description="Transcription regulator PadR C-terminal" evidence="2">
    <location>
        <begin position="96"/>
        <end position="178"/>
    </location>
</feature>
<feature type="domain" description="Transcription regulator PadR N-terminal" evidence="1">
    <location>
        <begin position="11"/>
        <end position="83"/>
    </location>
</feature>
<evidence type="ECO:0000313" key="3">
    <source>
        <dbReference type="EMBL" id="MDY0405183.1"/>
    </source>
</evidence>
<dbReference type="InterPro" id="IPR005149">
    <property type="entry name" value="Tscrpt_reg_PadR_N"/>
</dbReference>
<dbReference type="InterPro" id="IPR036390">
    <property type="entry name" value="WH_DNA-bd_sf"/>
</dbReference>
<dbReference type="InterPro" id="IPR018309">
    <property type="entry name" value="Tscrpt_reg_PadR_C"/>
</dbReference>
<dbReference type="Proteomes" id="UP001228376">
    <property type="component" value="Unassembled WGS sequence"/>
</dbReference>
<dbReference type="RefSeq" id="WP_306068247.1">
    <property type="nucleotide sequence ID" value="NZ_JAROCA020000001.1"/>
</dbReference>
<dbReference type="Pfam" id="PF10400">
    <property type="entry name" value="Vir_act_alpha_C"/>
    <property type="match status" value="1"/>
</dbReference>
<organism evidence="3 4">
    <name type="scientific">Tigheibacillus jepli</name>
    <dbReference type="NCBI Taxonomy" id="3035914"/>
    <lineage>
        <taxon>Bacteria</taxon>
        <taxon>Bacillati</taxon>
        <taxon>Bacillota</taxon>
        <taxon>Bacilli</taxon>
        <taxon>Bacillales</taxon>
        <taxon>Bacillaceae</taxon>
        <taxon>Tigheibacillus</taxon>
    </lineage>
</organism>
<comment type="caution">
    <text evidence="3">The sequence shown here is derived from an EMBL/GenBank/DDBJ whole genome shotgun (WGS) entry which is preliminary data.</text>
</comment>
<gene>
    <name evidence="3" type="ORF">P5G51_007000</name>
</gene>
<dbReference type="Gene3D" id="1.10.10.10">
    <property type="entry name" value="Winged helix-like DNA-binding domain superfamily/Winged helix DNA-binding domain"/>
    <property type="match status" value="1"/>
</dbReference>
<dbReference type="InterPro" id="IPR036388">
    <property type="entry name" value="WH-like_DNA-bd_sf"/>
</dbReference>
<dbReference type="EMBL" id="JAROCA020000001">
    <property type="protein sequence ID" value="MDY0405183.1"/>
    <property type="molecule type" value="Genomic_DNA"/>
</dbReference>
<dbReference type="Pfam" id="PF03551">
    <property type="entry name" value="PadR"/>
    <property type="match status" value="1"/>
</dbReference>
<accession>A0ABU5CFU2</accession>
<dbReference type="SUPFAM" id="SSF46785">
    <property type="entry name" value="Winged helix' DNA-binding domain"/>
    <property type="match status" value="1"/>
</dbReference>